<name>A0A2N3HPL5_9FLAO</name>
<gene>
    <name evidence="3" type="ORF">CSW08_00140</name>
</gene>
<evidence type="ECO:0000313" key="4">
    <source>
        <dbReference type="Proteomes" id="UP000233435"/>
    </source>
</evidence>
<evidence type="ECO:0000259" key="2">
    <source>
        <dbReference type="Pfam" id="PF18962"/>
    </source>
</evidence>
<organism evidence="3 4">
    <name type="scientific">Confluentibacter flavum</name>
    <dbReference type="NCBI Taxonomy" id="1909700"/>
    <lineage>
        <taxon>Bacteria</taxon>
        <taxon>Pseudomonadati</taxon>
        <taxon>Bacteroidota</taxon>
        <taxon>Flavobacteriia</taxon>
        <taxon>Flavobacteriales</taxon>
        <taxon>Flavobacteriaceae</taxon>
        <taxon>Confluentibacter</taxon>
    </lineage>
</organism>
<evidence type="ECO:0000256" key="1">
    <source>
        <dbReference type="ARBA" id="ARBA00022729"/>
    </source>
</evidence>
<sequence>MMKLLLLVSFCCVFQQPIFSQSNLVRSTTGASGASEEITNGGNTYVIQQSIGQPSVIGTTVNGDYIFRQGFIQPNVLSKIIEKNIPLNLQLTVYPNPFVEQISLVFKEDIEGDIHITVFNMLGAQMFSKSYRTNQQIDITLGWLSTGEYILKTVANSKQFISKIIKK</sequence>
<evidence type="ECO:0000313" key="3">
    <source>
        <dbReference type="EMBL" id="PKQ46919.1"/>
    </source>
</evidence>
<dbReference type="Pfam" id="PF18962">
    <property type="entry name" value="Por_Secre_tail"/>
    <property type="match status" value="1"/>
</dbReference>
<comment type="caution">
    <text evidence="3">The sequence shown here is derived from an EMBL/GenBank/DDBJ whole genome shotgun (WGS) entry which is preliminary data.</text>
</comment>
<accession>A0A2N3HPL5</accession>
<dbReference type="RefSeq" id="WP_106657885.1">
    <property type="nucleotide sequence ID" value="NZ_PJEO01000003.1"/>
</dbReference>
<reference evidence="3 4" key="1">
    <citation type="submission" date="2017-12" db="EMBL/GenBank/DDBJ databases">
        <title>Confluentibacter flavum sp. nov., isolated from the saline lake.</title>
        <authorList>
            <person name="Yu L."/>
        </authorList>
    </citation>
    <scope>NUCLEOTIDE SEQUENCE [LARGE SCALE GENOMIC DNA]</scope>
    <source>
        <strain evidence="3 4">3B</strain>
    </source>
</reference>
<dbReference type="OrthoDB" id="1408995at2"/>
<dbReference type="AlphaFoldDB" id="A0A2N3HPL5"/>
<dbReference type="NCBIfam" id="TIGR04183">
    <property type="entry name" value="Por_Secre_tail"/>
    <property type="match status" value="1"/>
</dbReference>
<feature type="domain" description="Secretion system C-terminal sorting" evidence="2">
    <location>
        <begin position="93"/>
        <end position="165"/>
    </location>
</feature>
<dbReference type="InterPro" id="IPR026444">
    <property type="entry name" value="Secre_tail"/>
</dbReference>
<proteinExistence type="predicted"/>
<protein>
    <recommendedName>
        <fullName evidence="2">Secretion system C-terminal sorting domain-containing protein</fullName>
    </recommendedName>
</protein>
<dbReference type="Proteomes" id="UP000233435">
    <property type="component" value="Unassembled WGS sequence"/>
</dbReference>
<keyword evidence="4" id="KW-1185">Reference proteome</keyword>
<keyword evidence="1" id="KW-0732">Signal</keyword>
<dbReference type="EMBL" id="PJEO01000003">
    <property type="protein sequence ID" value="PKQ46919.1"/>
    <property type="molecule type" value="Genomic_DNA"/>
</dbReference>